<feature type="compositionally biased region" description="Acidic residues" evidence="1">
    <location>
        <begin position="234"/>
        <end position="252"/>
    </location>
</feature>
<organism evidence="2 3">
    <name type="scientific">Saprolegnia diclina (strain VS20)</name>
    <dbReference type="NCBI Taxonomy" id="1156394"/>
    <lineage>
        <taxon>Eukaryota</taxon>
        <taxon>Sar</taxon>
        <taxon>Stramenopiles</taxon>
        <taxon>Oomycota</taxon>
        <taxon>Saprolegniomycetes</taxon>
        <taxon>Saprolegniales</taxon>
        <taxon>Saprolegniaceae</taxon>
        <taxon>Saprolegnia</taxon>
    </lineage>
</organism>
<protein>
    <submittedName>
        <fullName evidence="2">Uncharacterized protein</fullName>
    </submittedName>
</protein>
<evidence type="ECO:0000256" key="1">
    <source>
        <dbReference type="SAM" id="MobiDB-lite"/>
    </source>
</evidence>
<evidence type="ECO:0000313" key="2">
    <source>
        <dbReference type="EMBL" id="EQC26192.1"/>
    </source>
</evidence>
<proteinExistence type="predicted"/>
<evidence type="ECO:0000313" key="3">
    <source>
        <dbReference type="Proteomes" id="UP000030762"/>
    </source>
</evidence>
<sequence length="409" mass="45046">MAPPTYKAKTYLFVLPKQVPGTQVRCPVYARVTAGAGNRGQQTLKCQTIATDAAAAMEFEVPRTDCELQIVTAKEATTKPLGVWLRQFVFSRTKDAPSPVKCKRSTSRTRSEAVESISPVSAILLWEFDVSLAPAEEAEKLMERARRTHARIVKRIKDPANGSRDLAFVLAKIMPEGEGAPATVDLVSPATGKKTRVSAQRVVDHLFYSVEGRKAPEDGSVGDQYWEDPRFGDLDDDELDDGPESDQPESSDSEPVTAAMLWHLRAGLDFDDPQQRSLWGATLLGFFFLLRKSEYLHEGPKPAKHGLCVRDIRFTTAFEEVATSEDQVHEVHIKLSSSKTDQRRGGVTLRLSRPGSSWLCPIPAIWELRRIAVAAGVKANEPLCTTIAPDEAEPRSTRANNEGITPIAP</sequence>
<feature type="region of interest" description="Disordered" evidence="1">
    <location>
        <begin position="232"/>
        <end position="255"/>
    </location>
</feature>
<dbReference type="VEuPathDB" id="FungiDB:SDRG_15996"/>
<dbReference type="Proteomes" id="UP000030762">
    <property type="component" value="Unassembled WGS sequence"/>
</dbReference>
<dbReference type="EMBL" id="JH767239">
    <property type="protein sequence ID" value="EQC26192.1"/>
    <property type="molecule type" value="Genomic_DNA"/>
</dbReference>
<dbReference type="InParanoid" id="T0R9K2"/>
<dbReference type="RefSeq" id="XP_008620407.1">
    <property type="nucleotide sequence ID" value="XM_008622185.1"/>
</dbReference>
<dbReference type="GeneID" id="19956723"/>
<dbReference type="AlphaFoldDB" id="T0R9K2"/>
<accession>T0R9K2</accession>
<keyword evidence="3" id="KW-1185">Reference proteome</keyword>
<feature type="region of interest" description="Disordered" evidence="1">
    <location>
        <begin position="389"/>
        <end position="409"/>
    </location>
</feature>
<dbReference type="OrthoDB" id="167975at2759"/>
<dbReference type="OMA" id="ILLWEFD"/>
<gene>
    <name evidence="2" type="ORF">SDRG_15996</name>
</gene>
<name>T0R9K2_SAPDV</name>
<reference evidence="2 3" key="1">
    <citation type="submission" date="2012-04" db="EMBL/GenBank/DDBJ databases">
        <title>The Genome Sequence of Saprolegnia declina VS20.</title>
        <authorList>
            <consortium name="The Broad Institute Genome Sequencing Platform"/>
            <person name="Russ C."/>
            <person name="Nusbaum C."/>
            <person name="Tyler B."/>
            <person name="van West P."/>
            <person name="Dieguez-Uribeondo J."/>
            <person name="de Bruijn I."/>
            <person name="Tripathy S."/>
            <person name="Jiang R."/>
            <person name="Young S.K."/>
            <person name="Zeng Q."/>
            <person name="Gargeya S."/>
            <person name="Fitzgerald M."/>
            <person name="Haas B."/>
            <person name="Abouelleil A."/>
            <person name="Alvarado L."/>
            <person name="Arachchi H.M."/>
            <person name="Berlin A."/>
            <person name="Chapman S.B."/>
            <person name="Goldberg J."/>
            <person name="Griggs A."/>
            <person name="Gujja S."/>
            <person name="Hansen M."/>
            <person name="Howarth C."/>
            <person name="Imamovic A."/>
            <person name="Larimer J."/>
            <person name="McCowen C."/>
            <person name="Montmayeur A."/>
            <person name="Murphy C."/>
            <person name="Neiman D."/>
            <person name="Pearson M."/>
            <person name="Priest M."/>
            <person name="Roberts A."/>
            <person name="Saif S."/>
            <person name="Shea T."/>
            <person name="Sisk P."/>
            <person name="Sykes S."/>
            <person name="Wortman J."/>
            <person name="Nusbaum C."/>
            <person name="Birren B."/>
        </authorList>
    </citation>
    <scope>NUCLEOTIDE SEQUENCE [LARGE SCALE GENOMIC DNA]</scope>
    <source>
        <strain evidence="2 3">VS20</strain>
    </source>
</reference>